<dbReference type="EMBL" id="JAUOQI010000007">
    <property type="protein sequence ID" value="MDO6578129.1"/>
    <property type="molecule type" value="Genomic_DNA"/>
</dbReference>
<dbReference type="InterPro" id="IPR019629">
    <property type="entry name" value="Uncharacterised_HI1736/YgjV"/>
</dbReference>
<evidence type="ECO:0000256" key="1">
    <source>
        <dbReference type="SAM" id="Phobius"/>
    </source>
</evidence>
<comment type="caution">
    <text evidence="2">The sequence shown here is derived from an EMBL/GenBank/DDBJ whole genome shotgun (WGS) entry which is preliminary data.</text>
</comment>
<dbReference type="Pfam" id="PF10688">
    <property type="entry name" value="Imp-YgjV"/>
    <property type="match status" value="1"/>
</dbReference>
<gene>
    <name evidence="2" type="ORF">Q4527_12040</name>
</gene>
<sequence length="172" mass="18883">MFELLLHTIPVLFAVGSFWSNTERKLLLLNLGLCAALASLLAFEQAWGGVVVIMVAGLSTTYRVVTQKLLPAYATYIILALMTVLVASINTLTGKTGLLELMPVLTFMVYRFGELHCKEAGLRICMIIGSVNFTVYGVATQTWGLAITEALFAISNAWYYVKLRRKIAALSV</sequence>
<reference evidence="2" key="1">
    <citation type="submission" date="2023-07" db="EMBL/GenBank/DDBJ databases">
        <title>Genome content predicts the carbon catabolic preferences of heterotrophic bacteria.</title>
        <authorList>
            <person name="Gralka M."/>
        </authorList>
    </citation>
    <scope>NUCLEOTIDE SEQUENCE</scope>
    <source>
        <strain evidence="2">F2M12</strain>
    </source>
</reference>
<keyword evidence="1" id="KW-1133">Transmembrane helix</keyword>
<proteinExistence type="predicted"/>
<name>A0AAW7Z3T9_9ALTE</name>
<dbReference type="AlphaFoldDB" id="A0AAW7Z3T9"/>
<dbReference type="Proteomes" id="UP001170717">
    <property type="component" value="Unassembled WGS sequence"/>
</dbReference>
<dbReference type="RefSeq" id="WP_061996892.1">
    <property type="nucleotide sequence ID" value="NZ_CAXIBE010000010.1"/>
</dbReference>
<feature type="transmembrane region" description="Helical" evidence="1">
    <location>
        <begin position="143"/>
        <end position="161"/>
    </location>
</feature>
<feature type="transmembrane region" description="Helical" evidence="1">
    <location>
        <begin position="30"/>
        <end position="58"/>
    </location>
</feature>
<feature type="transmembrane region" description="Helical" evidence="1">
    <location>
        <begin position="70"/>
        <end position="90"/>
    </location>
</feature>
<keyword evidence="1" id="KW-0812">Transmembrane</keyword>
<accession>A0AAW7Z3T9</accession>
<evidence type="ECO:0000313" key="2">
    <source>
        <dbReference type="EMBL" id="MDO6578129.1"/>
    </source>
</evidence>
<organism evidence="2 3">
    <name type="scientific">Alteromonas stellipolaris</name>
    <dbReference type="NCBI Taxonomy" id="233316"/>
    <lineage>
        <taxon>Bacteria</taxon>
        <taxon>Pseudomonadati</taxon>
        <taxon>Pseudomonadota</taxon>
        <taxon>Gammaproteobacteria</taxon>
        <taxon>Alteromonadales</taxon>
        <taxon>Alteromonadaceae</taxon>
        <taxon>Alteromonas/Salinimonas group</taxon>
        <taxon>Alteromonas</taxon>
    </lineage>
</organism>
<protein>
    <submittedName>
        <fullName evidence="2">YgjV family protein</fullName>
    </submittedName>
</protein>
<evidence type="ECO:0000313" key="3">
    <source>
        <dbReference type="Proteomes" id="UP001170717"/>
    </source>
</evidence>
<keyword evidence="1" id="KW-0472">Membrane</keyword>